<feature type="compositionally biased region" description="Low complexity" evidence="1">
    <location>
        <begin position="331"/>
        <end position="344"/>
    </location>
</feature>
<accession>F0W320</accession>
<name>F0W320_9STRA</name>
<evidence type="ECO:0000256" key="2">
    <source>
        <dbReference type="SAM" id="SignalP"/>
    </source>
</evidence>
<sequence length="458" mass="49893">MRSPVFLSPVVLLLSAVALGMKEEVNENAERSEPQMRKSSCVDSPPVKNNLVTGTSSSLRNSVQDSAVRSLSDCQNRDVNALTSSRVLTSDSDAEDDDNQPPGHKRGRDKYQAPLHDNQFQPSLQSYSISNPFHPGPSPDGHHNPTRPHAGQSAQYSSNPFSKRHHFGTSVHQAPTPIQLHPIQYPRTSNTLGMSHNPTRQQHVYNDDDARMPAVTYEGPIVQDLTAKVRGYQHPGRKKILRSKFLTNSLTRGQHTPSHLAPEGNSAVQMPIFRSHSPAVGKEIDLAQTSQSPSTLPEALRTEPSPSSGSTVQTGKAKFRQSDPVVLGGEPSSVHPHSSPSTPHGQADYKPKLLSFFPTEPEGLGDSPKAKSWNEMPRDNDKTDFDSDQEGSSNSIPFDEVNEAPPTNSIGKLDSFHPGTSPLTAQHDSIKPEIAFPFFPTDPGQPSSSHALDHESEP</sequence>
<feature type="region of interest" description="Disordered" evidence="1">
    <location>
        <begin position="26"/>
        <end position="64"/>
    </location>
</feature>
<feature type="compositionally biased region" description="Polar residues" evidence="1">
    <location>
        <begin position="50"/>
        <end position="64"/>
    </location>
</feature>
<dbReference type="AlphaFoldDB" id="F0W320"/>
<dbReference type="EMBL" id="FR824056">
    <property type="protein sequence ID" value="CCA15457.1"/>
    <property type="molecule type" value="Genomic_DNA"/>
</dbReference>
<feature type="signal peptide" evidence="2">
    <location>
        <begin position="1"/>
        <end position="20"/>
    </location>
</feature>
<feature type="compositionally biased region" description="Polar residues" evidence="1">
    <location>
        <begin position="304"/>
        <end position="314"/>
    </location>
</feature>
<evidence type="ECO:0000256" key="1">
    <source>
        <dbReference type="SAM" id="MobiDB-lite"/>
    </source>
</evidence>
<feature type="region of interest" description="Disordered" evidence="1">
    <location>
        <begin position="287"/>
        <end position="458"/>
    </location>
</feature>
<feature type="compositionally biased region" description="Polar residues" evidence="1">
    <location>
        <begin position="82"/>
        <end position="91"/>
    </location>
</feature>
<feature type="compositionally biased region" description="Polar residues" evidence="1">
    <location>
        <begin position="118"/>
        <end position="131"/>
    </location>
</feature>
<evidence type="ECO:0000313" key="3">
    <source>
        <dbReference type="EMBL" id="CCA15457.1"/>
    </source>
</evidence>
<proteinExistence type="predicted"/>
<protein>
    <submittedName>
        <fullName evidence="3">AlNc14C11G1399 protein</fullName>
    </submittedName>
</protein>
<feature type="chain" id="PRO_5003259611" evidence="2">
    <location>
        <begin position="21"/>
        <end position="458"/>
    </location>
</feature>
<feature type="compositionally biased region" description="Polar residues" evidence="1">
    <location>
        <begin position="152"/>
        <end position="161"/>
    </location>
</feature>
<feature type="region of interest" description="Disordered" evidence="1">
    <location>
        <begin position="82"/>
        <end position="169"/>
    </location>
</feature>
<dbReference type="HOGENOM" id="CLU_597742_0_0_1"/>
<gene>
    <name evidence="3" type="primary">AlNc14C11G1399</name>
    <name evidence="3" type="ORF">ALNC14_016000</name>
</gene>
<keyword evidence="2" id="KW-0732">Signal</keyword>
<feature type="compositionally biased region" description="Basic and acidic residues" evidence="1">
    <location>
        <begin position="26"/>
        <end position="36"/>
    </location>
</feature>
<organism evidence="3">
    <name type="scientific">Albugo laibachii Nc14</name>
    <dbReference type="NCBI Taxonomy" id="890382"/>
    <lineage>
        <taxon>Eukaryota</taxon>
        <taxon>Sar</taxon>
        <taxon>Stramenopiles</taxon>
        <taxon>Oomycota</taxon>
        <taxon>Peronosporomycetes</taxon>
        <taxon>Albuginales</taxon>
        <taxon>Albuginaceae</taxon>
        <taxon>Albugo</taxon>
    </lineage>
</organism>
<reference evidence="3" key="2">
    <citation type="submission" date="2011-02" db="EMBL/GenBank/DDBJ databases">
        <authorList>
            <person name="MacLean D."/>
        </authorList>
    </citation>
    <scope>NUCLEOTIDE SEQUENCE</scope>
</reference>
<reference evidence="3" key="1">
    <citation type="journal article" date="2011" name="PLoS Biol.">
        <title>Gene gain and loss during evolution of obligate parasitism in the white rust pathogen of Arabidopsis thaliana.</title>
        <authorList>
            <person name="Kemen E."/>
            <person name="Gardiner A."/>
            <person name="Schultz-Larsen T."/>
            <person name="Kemen A.C."/>
            <person name="Balmuth A.L."/>
            <person name="Robert-Seilaniantz A."/>
            <person name="Bailey K."/>
            <person name="Holub E."/>
            <person name="Studholme D.J."/>
            <person name="Maclean D."/>
            <person name="Jones J.D."/>
        </authorList>
    </citation>
    <scope>NUCLEOTIDE SEQUENCE</scope>
</reference>
<feature type="compositionally biased region" description="Basic and acidic residues" evidence="1">
    <location>
        <begin position="376"/>
        <end position="385"/>
    </location>
</feature>